<dbReference type="CDD" id="cd08547">
    <property type="entry name" value="Type_II_cohesin"/>
    <property type="match status" value="1"/>
</dbReference>
<dbReference type="Proteomes" id="UP000523105">
    <property type="component" value="Unassembled WGS sequence"/>
</dbReference>
<dbReference type="InterPro" id="IPR008965">
    <property type="entry name" value="CBM2/CBM3_carb-bd_dom_sf"/>
</dbReference>
<sequence>MLSNFRIILGTDTVQPTARIVSPLPNEIFALEDDNFLIELEFDNPEMIADLELFFEVNGEISNAISVYVDQFVNVPKNNYYEFLNDQITGDFIENINIYIEIIDVAGSTVNDHPSGEYHNEMGPLTFSRNEITIDFETGWHLLAPPLEGQNILSEIFEEDASECTINGCILIETANSGTGFYVRNYGENQNFTFNGEVLAQFSSTLDQGWNLTGNPLVNSVDINSIIITYNNTDYNWLDAAKYGIISPTPIIYDNVNGGHIGTSELSTAVGFWVHSFYDNVGISFIPSNPVQEVEASNYWNLSLFAKENNVGANSDESIGSEIVIGIHENANNTIVNGEDQEVFPLSSISSNIFLGHYNELIINSNGSSLSRDIRSYHEPSITWDLEGESVQPFNTDQGVIFKWEFSGNNDPYDYFLDIGDGTPVNMKEVSSAVASHNHFLEEMSIRAELKEEYIGCTHPLADNYNELPNGEYCTNGTCLGGNQAEFCEILSLALPETFSIDPDLPDQAFELPISLANPQSVAIEGLQFILEYDAEMIQLNEVTLNENLGGYIIEQDICANCIPAELSVIVYYNGLGELISGEGEILTLSGNGLENTGITTISFSSVQINENANAFGNSCDISIGITYLSVSGEIIYYYNGISVSGGFISITEIDNPSNINGTISNEDGNFIVESIVGDKTYELLLAKDEYGGL</sequence>
<dbReference type="Gene3D" id="2.60.40.680">
    <property type="match status" value="1"/>
</dbReference>
<gene>
    <name evidence="1" type="ORF">HX837_07835</name>
</gene>
<dbReference type="AlphaFoldDB" id="A0A7K4MRB5"/>
<accession>A0A7K4MRB5</accession>
<organism evidence="1 2">
    <name type="scientific">Marine Group I thaumarchaeote</name>
    <dbReference type="NCBI Taxonomy" id="2511932"/>
    <lineage>
        <taxon>Archaea</taxon>
        <taxon>Nitrososphaerota</taxon>
        <taxon>Marine Group I</taxon>
    </lineage>
</organism>
<dbReference type="GO" id="GO:0030246">
    <property type="term" value="F:carbohydrate binding"/>
    <property type="evidence" value="ECO:0007669"/>
    <property type="project" value="InterPro"/>
</dbReference>
<reference evidence="1 2" key="1">
    <citation type="journal article" date="2019" name="Environ. Microbiol.">
        <title>Genomics insights into ecotype formation of ammonia-oxidizing archaea in the deep ocean.</title>
        <authorList>
            <person name="Wang Y."/>
            <person name="Huang J.M."/>
            <person name="Cui G.J."/>
            <person name="Nunoura T."/>
            <person name="Takaki Y."/>
            <person name="Li W.L."/>
            <person name="Li J."/>
            <person name="Gao Z.M."/>
            <person name="Takai K."/>
            <person name="Zhang A.Q."/>
            <person name="Stepanauskas R."/>
        </authorList>
    </citation>
    <scope>NUCLEOTIDE SEQUENCE [LARGE SCALE GENOMIC DNA]</scope>
    <source>
        <strain evidence="1 2">L15b</strain>
    </source>
</reference>
<evidence type="ECO:0000313" key="1">
    <source>
        <dbReference type="EMBL" id="NWJ44091.1"/>
    </source>
</evidence>
<dbReference type="SUPFAM" id="SSF49384">
    <property type="entry name" value="Carbohydrate-binding domain"/>
    <property type="match status" value="1"/>
</dbReference>
<proteinExistence type="predicted"/>
<evidence type="ECO:0000313" key="2">
    <source>
        <dbReference type="Proteomes" id="UP000523105"/>
    </source>
</evidence>
<name>A0A7K4MRB5_9ARCH</name>
<protein>
    <submittedName>
        <fullName evidence="1">Uncharacterized protein</fullName>
    </submittedName>
</protein>
<comment type="caution">
    <text evidence="1">The sequence shown here is derived from an EMBL/GenBank/DDBJ whole genome shotgun (WGS) entry which is preliminary data.</text>
</comment>
<dbReference type="EMBL" id="JACASV010000109">
    <property type="protein sequence ID" value="NWJ44091.1"/>
    <property type="molecule type" value="Genomic_DNA"/>
</dbReference>